<keyword evidence="2" id="KW-1185">Reference proteome</keyword>
<dbReference type="GeneID" id="91100330"/>
<gene>
    <name evidence="1" type="ORF">V865_001526</name>
</gene>
<dbReference type="Proteomes" id="UP001358614">
    <property type="component" value="Chromosome 1"/>
</dbReference>
<organism evidence="1 2">
    <name type="scientific">Kwoniella europaea PYCC6329</name>
    <dbReference type="NCBI Taxonomy" id="1423913"/>
    <lineage>
        <taxon>Eukaryota</taxon>
        <taxon>Fungi</taxon>
        <taxon>Dikarya</taxon>
        <taxon>Basidiomycota</taxon>
        <taxon>Agaricomycotina</taxon>
        <taxon>Tremellomycetes</taxon>
        <taxon>Tremellales</taxon>
        <taxon>Cryptococcaceae</taxon>
        <taxon>Kwoniella</taxon>
    </lineage>
</organism>
<dbReference type="RefSeq" id="XP_066081441.1">
    <property type="nucleotide sequence ID" value="XM_066225344.1"/>
</dbReference>
<dbReference type="KEGG" id="ker:91100330"/>
<evidence type="ECO:0000313" key="1">
    <source>
        <dbReference type="EMBL" id="WWD03474.1"/>
    </source>
</evidence>
<protein>
    <submittedName>
        <fullName evidence="1">Uncharacterized protein</fullName>
    </submittedName>
</protein>
<dbReference type="AlphaFoldDB" id="A0AAX4KBD3"/>
<sequence>MSDLPGAHLISPDGKSCVKIDHERVLEVLSSTAPVRTADGKNAFYTKDGWYLLTETPERTQEILDAQAKDNKA</sequence>
<proteinExistence type="predicted"/>
<name>A0AAX4KBD3_9TREE</name>
<accession>A0AAX4KBD3</accession>
<reference evidence="1 2" key="1">
    <citation type="submission" date="2024-01" db="EMBL/GenBank/DDBJ databases">
        <title>Comparative genomics of Cryptococcus and Kwoniella reveals pathogenesis evolution and contrasting modes of karyotype evolution via chromosome fusion or intercentromeric recombination.</title>
        <authorList>
            <person name="Coelho M.A."/>
            <person name="David-Palma M."/>
            <person name="Shea T."/>
            <person name="Bowers K."/>
            <person name="McGinley-Smith S."/>
            <person name="Mohammad A.W."/>
            <person name="Gnirke A."/>
            <person name="Yurkov A.M."/>
            <person name="Nowrousian M."/>
            <person name="Sun S."/>
            <person name="Cuomo C.A."/>
            <person name="Heitman J."/>
        </authorList>
    </citation>
    <scope>NUCLEOTIDE SEQUENCE [LARGE SCALE GENOMIC DNA]</scope>
    <source>
        <strain evidence="1 2">PYCC6329</strain>
    </source>
</reference>
<dbReference type="EMBL" id="CP144089">
    <property type="protein sequence ID" value="WWD03474.1"/>
    <property type="molecule type" value="Genomic_DNA"/>
</dbReference>
<evidence type="ECO:0000313" key="2">
    <source>
        <dbReference type="Proteomes" id="UP001358614"/>
    </source>
</evidence>